<dbReference type="EMBL" id="RSCL01000002">
    <property type="protein sequence ID" value="RUT09040.1"/>
    <property type="molecule type" value="Genomic_DNA"/>
</dbReference>
<dbReference type="RefSeq" id="WP_127079628.1">
    <property type="nucleotide sequence ID" value="NZ_RSCL01000002.1"/>
</dbReference>
<proteinExistence type="predicted"/>
<name>A0A433VSD8_9CYAN</name>
<reference evidence="2" key="1">
    <citation type="submission" date="2018-12" db="EMBL/GenBank/DDBJ databases">
        <authorList>
            <person name="Will S."/>
            <person name="Neumann-Schaal M."/>
            <person name="Henke P."/>
        </authorList>
    </citation>
    <scope>NUCLEOTIDE SEQUENCE</scope>
    <source>
        <strain evidence="2">PCC 7102</strain>
    </source>
</reference>
<evidence type="ECO:0000313" key="3">
    <source>
        <dbReference type="Proteomes" id="UP000271624"/>
    </source>
</evidence>
<keyword evidence="1" id="KW-0812">Transmembrane</keyword>
<dbReference type="OrthoDB" id="516277at2"/>
<organism evidence="2 3">
    <name type="scientific">Dulcicalothrix desertica PCC 7102</name>
    <dbReference type="NCBI Taxonomy" id="232991"/>
    <lineage>
        <taxon>Bacteria</taxon>
        <taxon>Bacillati</taxon>
        <taxon>Cyanobacteriota</taxon>
        <taxon>Cyanophyceae</taxon>
        <taxon>Nostocales</taxon>
        <taxon>Calotrichaceae</taxon>
        <taxon>Dulcicalothrix</taxon>
    </lineage>
</organism>
<reference evidence="2" key="2">
    <citation type="journal article" date="2019" name="Genome Biol. Evol.">
        <title>Day and night: Metabolic profiles and evolutionary relationships of six axenic non-marine cyanobacteria.</title>
        <authorList>
            <person name="Will S.E."/>
            <person name="Henke P."/>
            <person name="Boedeker C."/>
            <person name="Huang S."/>
            <person name="Brinkmann H."/>
            <person name="Rohde M."/>
            <person name="Jarek M."/>
            <person name="Friedl T."/>
            <person name="Seufert S."/>
            <person name="Schumacher M."/>
            <person name="Overmann J."/>
            <person name="Neumann-Schaal M."/>
            <person name="Petersen J."/>
        </authorList>
    </citation>
    <scope>NUCLEOTIDE SEQUENCE [LARGE SCALE GENOMIC DNA]</scope>
    <source>
        <strain evidence="2">PCC 7102</strain>
    </source>
</reference>
<comment type="caution">
    <text evidence="2">The sequence shown here is derived from an EMBL/GenBank/DDBJ whole genome shotgun (WGS) entry which is preliminary data.</text>
</comment>
<dbReference type="AlphaFoldDB" id="A0A433VSD8"/>
<dbReference type="Proteomes" id="UP000271624">
    <property type="component" value="Unassembled WGS sequence"/>
</dbReference>
<feature type="transmembrane region" description="Helical" evidence="1">
    <location>
        <begin position="15"/>
        <end position="35"/>
    </location>
</feature>
<sequence length="75" mass="8079">MRTNSDNHGSNPLSLIPQSILLQIGTVSVFTLVLAQKSATDALTALGQASEELLRGERLPILEFPNSTNKSTESR</sequence>
<protein>
    <submittedName>
        <fullName evidence="2">Uncharacterized protein</fullName>
    </submittedName>
</protein>
<keyword evidence="3" id="KW-1185">Reference proteome</keyword>
<evidence type="ECO:0000313" key="2">
    <source>
        <dbReference type="EMBL" id="RUT09040.1"/>
    </source>
</evidence>
<keyword evidence="1" id="KW-0472">Membrane</keyword>
<evidence type="ECO:0000256" key="1">
    <source>
        <dbReference type="SAM" id="Phobius"/>
    </source>
</evidence>
<accession>A0A433VSD8</accession>
<keyword evidence="1" id="KW-1133">Transmembrane helix</keyword>
<gene>
    <name evidence="2" type="ORF">DSM106972_010930</name>
</gene>